<dbReference type="AlphaFoldDB" id="A0A0K6FSJ1"/>
<evidence type="ECO:0000313" key="2">
    <source>
        <dbReference type="Proteomes" id="UP000044841"/>
    </source>
</evidence>
<name>A0A0K6FSJ1_9AGAM</name>
<sequence length="74" mass="8200">MGPESIPASFILDNPGINPTWGGKNMNSMVNVWTSVALTSNYQTPYLIDQEMSLGNPLQSRARHPFIRFHKPGA</sequence>
<keyword evidence="2" id="KW-1185">Reference proteome</keyword>
<protein>
    <submittedName>
        <fullName evidence="1">Uncharacterized protein</fullName>
    </submittedName>
</protein>
<evidence type="ECO:0000313" key="1">
    <source>
        <dbReference type="EMBL" id="CUA69042.1"/>
    </source>
</evidence>
<gene>
    <name evidence="1" type="ORF">RSOLAG22IIIB_08292</name>
</gene>
<accession>A0A0K6FSJ1</accession>
<reference evidence="1 2" key="1">
    <citation type="submission" date="2015-07" db="EMBL/GenBank/DDBJ databases">
        <authorList>
            <person name="Noorani M."/>
        </authorList>
    </citation>
    <scope>NUCLEOTIDE SEQUENCE [LARGE SCALE GENOMIC DNA]</scope>
    <source>
        <strain evidence="1">BBA 69670</strain>
    </source>
</reference>
<proteinExistence type="predicted"/>
<dbReference type="EMBL" id="CYGV01000657">
    <property type="protein sequence ID" value="CUA69042.1"/>
    <property type="molecule type" value="Genomic_DNA"/>
</dbReference>
<organism evidence="1 2">
    <name type="scientific">Rhizoctonia solani</name>
    <dbReference type="NCBI Taxonomy" id="456999"/>
    <lineage>
        <taxon>Eukaryota</taxon>
        <taxon>Fungi</taxon>
        <taxon>Dikarya</taxon>
        <taxon>Basidiomycota</taxon>
        <taxon>Agaricomycotina</taxon>
        <taxon>Agaricomycetes</taxon>
        <taxon>Cantharellales</taxon>
        <taxon>Ceratobasidiaceae</taxon>
        <taxon>Rhizoctonia</taxon>
    </lineage>
</organism>
<dbReference type="Proteomes" id="UP000044841">
    <property type="component" value="Unassembled WGS sequence"/>
</dbReference>